<dbReference type="AlphaFoldDB" id="A0A1Z5JYE0"/>
<feature type="coiled-coil region" evidence="1">
    <location>
        <begin position="253"/>
        <end position="280"/>
    </location>
</feature>
<evidence type="ECO:0000256" key="1">
    <source>
        <dbReference type="SAM" id="Coils"/>
    </source>
</evidence>
<keyword evidence="3" id="KW-1185">Reference proteome</keyword>
<organism evidence="2 3">
    <name type="scientific">Fistulifera solaris</name>
    <name type="common">Oleaginous diatom</name>
    <dbReference type="NCBI Taxonomy" id="1519565"/>
    <lineage>
        <taxon>Eukaryota</taxon>
        <taxon>Sar</taxon>
        <taxon>Stramenopiles</taxon>
        <taxon>Ochrophyta</taxon>
        <taxon>Bacillariophyta</taxon>
        <taxon>Bacillariophyceae</taxon>
        <taxon>Bacillariophycidae</taxon>
        <taxon>Naviculales</taxon>
        <taxon>Naviculaceae</taxon>
        <taxon>Fistulifera</taxon>
    </lineage>
</organism>
<evidence type="ECO:0008006" key="4">
    <source>
        <dbReference type="Google" id="ProtNLM"/>
    </source>
</evidence>
<sequence length="389" mass="45628">MLYKHEASFPQAVDALLEAIHYSSLDDKNVSRIGSIYGVLGETYHKLFLQDDDRWEPKMYEAWELSKQHFRIAMEAEPDNSWHRLRYGRIVVRQGKYFMDESDFTKAWTFLETGLTQYVDPALEQLRATNPLTEDLKLFQKQRFGAWQVASDIAMRLRRLKDSLRALEPALQYYRQQEAKDELSSQDDSLHNYAQALYSQGDLYMKFDQFVEAQISFQKAREYYQRLFAEQPDAVNVARERYEHVPLPDVENAKLMREQLELHQKELDKYNELLQKTKDSVMATAYYESATGNNIGKILAAMGWMYVMKNELDLAETHLRQALPRLSNQVIDDKSRRELGDVHMNLSITLNRQGQNAESAEHRALACHFYQKKRNLGFGQTTKKKKGRR</sequence>
<protein>
    <recommendedName>
        <fullName evidence="4">Tetratricopeptide repeat protein</fullName>
    </recommendedName>
</protein>
<accession>A0A1Z5JYE0</accession>
<comment type="caution">
    <text evidence="2">The sequence shown here is derived from an EMBL/GenBank/DDBJ whole genome shotgun (WGS) entry which is preliminary data.</text>
</comment>
<evidence type="ECO:0000313" key="3">
    <source>
        <dbReference type="Proteomes" id="UP000198406"/>
    </source>
</evidence>
<dbReference type="InterPro" id="IPR019734">
    <property type="entry name" value="TPR_rpt"/>
</dbReference>
<proteinExistence type="predicted"/>
<reference evidence="2 3" key="1">
    <citation type="journal article" date="2015" name="Plant Cell">
        <title>Oil accumulation by the oleaginous diatom Fistulifera solaris as revealed by the genome and transcriptome.</title>
        <authorList>
            <person name="Tanaka T."/>
            <person name="Maeda Y."/>
            <person name="Veluchamy A."/>
            <person name="Tanaka M."/>
            <person name="Abida H."/>
            <person name="Marechal E."/>
            <person name="Bowler C."/>
            <person name="Muto M."/>
            <person name="Sunaga Y."/>
            <person name="Tanaka M."/>
            <person name="Yoshino T."/>
            <person name="Taniguchi T."/>
            <person name="Fukuda Y."/>
            <person name="Nemoto M."/>
            <person name="Matsumoto M."/>
            <person name="Wong P.S."/>
            <person name="Aburatani S."/>
            <person name="Fujibuchi W."/>
        </authorList>
    </citation>
    <scope>NUCLEOTIDE SEQUENCE [LARGE SCALE GENOMIC DNA]</scope>
    <source>
        <strain evidence="2 3">JPCC DA0580</strain>
    </source>
</reference>
<dbReference type="SUPFAM" id="SSF48452">
    <property type="entry name" value="TPR-like"/>
    <property type="match status" value="1"/>
</dbReference>
<dbReference type="Proteomes" id="UP000198406">
    <property type="component" value="Unassembled WGS sequence"/>
</dbReference>
<dbReference type="InterPro" id="IPR011990">
    <property type="entry name" value="TPR-like_helical_dom_sf"/>
</dbReference>
<evidence type="ECO:0000313" key="2">
    <source>
        <dbReference type="EMBL" id="GAX18828.1"/>
    </source>
</evidence>
<dbReference type="SMART" id="SM00028">
    <property type="entry name" value="TPR"/>
    <property type="match status" value="2"/>
</dbReference>
<gene>
    <name evidence="2" type="ORF">FisN_26Hu129</name>
</gene>
<dbReference type="EMBL" id="BDSP01000132">
    <property type="protein sequence ID" value="GAX18828.1"/>
    <property type="molecule type" value="Genomic_DNA"/>
</dbReference>
<name>A0A1Z5JYE0_FISSO</name>
<keyword evidence="1" id="KW-0175">Coiled coil</keyword>
<dbReference type="InParanoid" id="A0A1Z5JYE0"/>
<dbReference type="Gene3D" id="1.25.40.10">
    <property type="entry name" value="Tetratricopeptide repeat domain"/>
    <property type="match status" value="1"/>
</dbReference>